<proteinExistence type="predicted"/>
<name>A0AB73T7V7_9FIRM</name>
<evidence type="ECO:0000313" key="3">
    <source>
        <dbReference type="Proteomes" id="UP000245412"/>
    </source>
</evidence>
<dbReference type="RefSeq" id="WP_257497478.1">
    <property type="nucleotide sequence ID" value="NZ_JANKBI010000012.1"/>
</dbReference>
<dbReference type="AlphaFoldDB" id="A0AB73T7V7"/>
<dbReference type="EMBL" id="QGGY01000002">
    <property type="protein sequence ID" value="PWJ78020.1"/>
    <property type="molecule type" value="Genomic_DNA"/>
</dbReference>
<feature type="signal peptide" evidence="1">
    <location>
        <begin position="1"/>
        <end position="24"/>
    </location>
</feature>
<feature type="chain" id="PRO_5044503179" evidence="1">
    <location>
        <begin position="25"/>
        <end position="234"/>
    </location>
</feature>
<gene>
    <name evidence="2" type="ORF">C7383_102153</name>
</gene>
<keyword evidence="3" id="KW-1185">Reference proteome</keyword>
<accession>A0AB73T7V7</accession>
<dbReference type="NCBIfam" id="TIGR01167">
    <property type="entry name" value="LPXTG_anchor"/>
    <property type="match status" value="1"/>
</dbReference>
<evidence type="ECO:0000256" key="1">
    <source>
        <dbReference type="SAM" id="SignalP"/>
    </source>
</evidence>
<protein>
    <submittedName>
        <fullName evidence="2">LPXTG-motif cell wall-anchored protein</fullName>
    </submittedName>
</protein>
<sequence length="234" mass="24876">MKKKILKIIAAAAAVMSMSATVMAAGSIVGAIDMPGISASRGSVSLTKTAPGMYGAELQEAVDRLNGASGDTTVAEAFGEELPEINIYTADGLQTEKADMSQYKFLSPVMELQITDVVPTEENPVTVTFVANNMTDYIEVDVLHYCEEHKWEVLKGNKVSANQIAADFHSASPVALIYRQKAAATTATDVKAPQTGERPVLPLAAGTVLFSGLGLFAVKKSRRYSDENTAGQEQ</sequence>
<keyword evidence="1" id="KW-0732">Signal</keyword>
<comment type="caution">
    <text evidence="2">The sequence shown here is derived from an EMBL/GenBank/DDBJ whole genome shotgun (WGS) entry which is preliminary data.</text>
</comment>
<dbReference type="Proteomes" id="UP000245412">
    <property type="component" value="Unassembled WGS sequence"/>
</dbReference>
<evidence type="ECO:0000313" key="2">
    <source>
        <dbReference type="EMBL" id="PWJ78020.1"/>
    </source>
</evidence>
<reference evidence="2 3" key="1">
    <citation type="submission" date="2018-05" db="EMBL/GenBank/DDBJ databases">
        <authorList>
            <person name="Goeker M."/>
            <person name="Huntemann M."/>
            <person name="Clum A."/>
            <person name="Pillay M."/>
            <person name="Palaniappan K."/>
            <person name="Varghese N."/>
            <person name="Mikhailova N."/>
            <person name="Stamatis D."/>
            <person name="Reddy T."/>
            <person name="Daum C."/>
            <person name="Shapiro N."/>
            <person name="Ivanova N."/>
            <person name="Kyrpides N."/>
            <person name="Woyke T."/>
        </authorList>
    </citation>
    <scope>NUCLEOTIDE SEQUENCE [LARGE SCALE GENOMIC DNA]</scope>
    <source>
        <strain evidence="2 3">DSM 26524</strain>
    </source>
</reference>
<organism evidence="2 3">
    <name type="scientific">Murimonas intestini</name>
    <dbReference type="NCBI Taxonomy" id="1337051"/>
    <lineage>
        <taxon>Bacteria</taxon>
        <taxon>Bacillati</taxon>
        <taxon>Bacillota</taxon>
        <taxon>Clostridia</taxon>
        <taxon>Lachnospirales</taxon>
        <taxon>Lachnospiraceae</taxon>
        <taxon>Murimonas</taxon>
    </lineage>
</organism>